<keyword evidence="3" id="KW-1185">Reference proteome</keyword>
<sequence>MATLGADLIRRGSPERIAIEAVPAAAALLPDIEAANRGLIESQPITNAAVAKLTAQLHADDVVHDELVHAMFGRLESERRFAQADDERAKYTQLRDRLFPTGVAVVNLSWTEQGGEAKLRAGRVTESDERLLAKLKIHDGTTLLDRYRALQQVATTIDANEKSRAAMVAETITGSSTVRARNQWIRVVNALAMVLAATGTDEAPILGRVRALEARAEGRAAPSEPEAPGVEPIEPVTPAPVEPSAD</sequence>
<protein>
    <submittedName>
        <fullName evidence="2">Uncharacterized protein</fullName>
    </submittedName>
</protein>
<reference evidence="2 3" key="1">
    <citation type="submission" date="2015-03" db="EMBL/GenBank/DDBJ databases">
        <title>Genome assembly of Sandaracinus amylolyticus DSM 53668.</title>
        <authorList>
            <person name="Sharma G."/>
            <person name="Subramanian S."/>
        </authorList>
    </citation>
    <scope>NUCLEOTIDE SEQUENCE [LARGE SCALE GENOMIC DNA]</scope>
    <source>
        <strain evidence="2 3">DSM 53668</strain>
    </source>
</reference>
<dbReference type="Proteomes" id="UP000034883">
    <property type="component" value="Chromosome"/>
</dbReference>
<organism evidence="2 3">
    <name type="scientific">Sandaracinus amylolyticus</name>
    <dbReference type="NCBI Taxonomy" id="927083"/>
    <lineage>
        <taxon>Bacteria</taxon>
        <taxon>Pseudomonadati</taxon>
        <taxon>Myxococcota</taxon>
        <taxon>Polyangia</taxon>
        <taxon>Polyangiales</taxon>
        <taxon>Sandaracinaceae</taxon>
        <taxon>Sandaracinus</taxon>
    </lineage>
</organism>
<evidence type="ECO:0000313" key="2">
    <source>
        <dbReference type="EMBL" id="AKF04568.1"/>
    </source>
</evidence>
<name>A0A0F6W0S0_9BACT</name>
<feature type="compositionally biased region" description="Pro residues" evidence="1">
    <location>
        <begin position="235"/>
        <end position="246"/>
    </location>
</feature>
<gene>
    <name evidence="2" type="ORF">DB32_001717</name>
</gene>
<feature type="region of interest" description="Disordered" evidence="1">
    <location>
        <begin position="214"/>
        <end position="246"/>
    </location>
</feature>
<dbReference type="EMBL" id="CP011125">
    <property type="protein sequence ID" value="AKF04568.1"/>
    <property type="molecule type" value="Genomic_DNA"/>
</dbReference>
<accession>A0A0F6W0S0</accession>
<evidence type="ECO:0000256" key="1">
    <source>
        <dbReference type="SAM" id="MobiDB-lite"/>
    </source>
</evidence>
<evidence type="ECO:0000313" key="3">
    <source>
        <dbReference type="Proteomes" id="UP000034883"/>
    </source>
</evidence>
<proteinExistence type="predicted"/>
<dbReference type="AlphaFoldDB" id="A0A0F6W0S0"/>
<dbReference type="KEGG" id="samy:DB32_001717"/>